<evidence type="ECO:0000313" key="4">
    <source>
        <dbReference type="Proteomes" id="UP000003806"/>
    </source>
</evidence>
<dbReference type="eggNOG" id="COG4690">
    <property type="taxonomic scope" value="Bacteria"/>
</dbReference>
<gene>
    <name evidence="3" type="ORF">JonanDRAFT_1148</name>
</gene>
<evidence type="ECO:0000256" key="1">
    <source>
        <dbReference type="RuleBase" id="RU364089"/>
    </source>
</evidence>
<keyword evidence="1" id="KW-0645">Protease</keyword>
<organism evidence="3 4">
    <name type="scientific">Jonquetella anthropi DSM 22815</name>
    <dbReference type="NCBI Taxonomy" id="885272"/>
    <lineage>
        <taxon>Bacteria</taxon>
        <taxon>Thermotogati</taxon>
        <taxon>Synergistota</taxon>
        <taxon>Synergistia</taxon>
        <taxon>Synergistales</taxon>
        <taxon>Dethiosulfovibrionaceae</taxon>
        <taxon>Jonquetella</taxon>
    </lineage>
</organism>
<dbReference type="GO" id="GO:0006508">
    <property type="term" value="P:proteolysis"/>
    <property type="evidence" value="ECO:0007669"/>
    <property type="project" value="UniProtKB-KW"/>
</dbReference>
<keyword evidence="1" id="KW-0224">Dipeptidase</keyword>
<dbReference type="STRING" id="885272.JonanDRAFT_1148"/>
<comment type="catalytic activity">
    <reaction evidence="1">
        <text>an L-aminoacyl-L-amino acid + H2O = 2 an L-alpha-amino acid</text>
        <dbReference type="Rhea" id="RHEA:48940"/>
        <dbReference type="ChEBI" id="CHEBI:15377"/>
        <dbReference type="ChEBI" id="CHEBI:59869"/>
        <dbReference type="ChEBI" id="CHEBI:77460"/>
    </reaction>
</comment>
<evidence type="ECO:0000256" key="2">
    <source>
        <dbReference type="SAM" id="SignalP"/>
    </source>
</evidence>
<dbReference type="Pfam" id="PF03577">
    <property type="entry name" value="Peptidase_C69"/>
    <property type="match status" value="1"/>
</dbReference>
<dbReference type="OrthoDB" id="9764088at2"/>
<protein>
    <recommendedName>
        <fullName evidence="1">Dipeptidase</fullName>
        <ecNumber evidence="1">3.4.-.-</ecNumber>
    </recommendedName>
</protein>
<sequence>MVFCALAVVAGLALLFARRAEACTSFGVGRAATADGSVLVSHSVDGWYDHRVKFVPGGRFEAGQTTEIWGDPCIQTRPGVPYEKFGEIPQAKRTWGYFHVGYPFMNEKGVVIGEHTWVGRENAVCKAGMMHIANLQALGLQRASTAREAVKVMGELAERWGYRDIGEGLIVGDGQEVWIFEIAGPGADWTPESGRSGAHWVAVRMPDDAYFVGANRARIGAVDFSDSSNVMTSSGLTDYAKEKGWWDGREPFSFAKTFDPRPADSPKAYSARREWRAMSILSPSGNWPVQNDAVAYPIFVKPDAKLTVQDLMKLYGDHMEGTPYDLTKGPAAGPFGNPSRWTVEQKALPDDLKGLDWERPISIFRCSYSFVAQCRAWLPEPLKALLWLGLGATDTTVYAPIYCGATSLPEEWSRGARDRFDPNSAWWAFEFARNWACLRWDAMFKEITEARQKLEQSYFDAQPGLERLAAEIAETSVESARTFLTGYSSTCLSDLSRRWWALCWQLVGQYHSGMKVTEGVSQENLGYPIDYLREVGFGSTWRPGK</sequence>
<name>H0ULF5_9BACT</name>
<dbReference type="GO" id="GO:0016805">
    <property type="term" value="F:dipeptidase activity"/>
    <property type="evidence" value="ECO:0007669"/>
    <property type="project" value="UniProtKB-KW"/>
</dbReference>
<dbReference type="EMBL" id="CM001376">
    <property type="protein sequence ID" value="EHM13514.1"/>
    <property type="molecule type" value="Genomic_DNA"/>
</dbReference>
<keyword evidence="1" id="KW-0378">Hydrolase</keyword>
<reference evidence="3 4" key="1">
    <citation type="submission" date="2011-11" db="EMBL/GenBank/DDBJ databases">
        <title>The Noncontiguous Finished genome of Jonquetella anthropi DSM 22815.</title>
        <authorList>
            <consortium name="US DOE Joint Genome Institute (JGI-PGF)"/>
            <person name="Lucas S."/>
            <person name="Copeland A."/>
            <person name="Lapidus A."/>
            <person name="Glavina del Rio T."/>
            <person name="Dalin E."/>
            <person name="Tice H."/>
            <person name="Bruce D."/>
            <person name="Goodwin L."/>
            <person name="Pitluck S."/>
            <person name="Peters L."/>
            <person name="Mikhailova N."/>
            <person name="Held B."/>
            <person name="Kyrpides N."/>
            <person name="Mavromatis K."/>
            <person name="Ivanova N."/>
            <person name="Markowitz V."/>
            <person name="Cheng J.-F."/>
            <person name="Hugenholtz P."/>
            <person name="Woyke T."/>
            <person name="Wu D."/>
            <person name="Gronow S."/>
            <person name="Wellnitz S."/>
            <person name="Brambilla E."/>
            <person name="Klenk H.-P."/>
            <person name="Eisen J.A."/>
        </authorList>
    </citation>
    <scope>NUCLEOTIDE SEQUENCE [LARGE SCALE GENOMIC DNA]</scope>
    <source>
        <strain evidence="3 4">DSM 22815</strain>
    </source>
</reference>
<keyword evidence="4" id="KW-1185">Reference proteome</keyword>
<accession>H0ULF5</accession>
<dbReference type="GO" id="GO:0070004">
    <property type="term" value="F:cysteine-type exopeptidase activity"/>
    <property type="evidence" value="ECO:0007669"/>
    <property type="project" value="InterPro"/>
</dbReference>
<dbReference type="PANTHER" id="PTHR12994">
    <property type="entry name" value="SECERNIN"/>
    <property type="match status" value="1"/>
</dbReference>
<dbReference type="AlphaFoldDB" id="H0ULF5"/>
<feature type="chain" id="PRO_5003541456" description="Dipeptidase" evidence="2">
    <location>
        <begin position="23"/>
        <end position="545"/>
    </location>
</feature>
<dbReference type="InterPro" id="IPR005322">
    <property type="entry name" value="Peptidase_C69"/>
</dbReference>
<comment type="similarity">
    <text evidence="1">Belongs to the peptidase C69 family.</text>
</comment>
<dbReference type="Gene3D" id="3.60.60.10">
    <property type="entry name" value="Penicillin V Acylase, Chain A"/>
    <property type="match status" value="1"/>
</dbReference>
<feature type="signal peptide" evidence="2">
    <location>
        <begin position="1"/>
        <end position="22"/>
    </location>
</feature>
<evidence type="ECO:0000313" key="3">
    <source>
        <dbReference type="EMBL" id="EHM13514.1"/>
    </source>
</evidence>
<dbReference type="PANTHER" id="PTHR12994:SF17">
    <property type="entry name" value="LD30995P"/>
    <property type="match status" value="1"/>
</dbReference>
<keyword evidence="2" id="KW-0732">Signal</keyword>
<dbReference type="Proteomes" id="UP000003806">
    <property type="component" value="Chromosome"/>
</dbReference>
<dbReference type="HOGENOM" id="CLU_014823_3_0_0"/>
<dbReference type="EC" id="3.4.-.-" evidence="1"/>
<dbReference type="RefSeq" id="WP_008521597.1">
    <property type="nucleotide sequence ID" value="NZ_CM001376.1"/>
</dbReference>
<proteinExistence type="inferred from homology"/>